<dbReference type="Proteomes" id="UP001500755">
    <property type="component" value="Unassembled WGS sequence"/>
</dbReference>
<name>A0ABN2TPM3_9MICO</name>
<gene>
    <name evidence="1" type="ORF">GCM10009755_29020</name>
</gene>
<accession>A0ABN2TPM3</accession>
<dbReference type="EMBL" id="BAAANO010000037">
    <property type="protein sequence ID" value="GAA2015443.1"/>
    <property type="molecule type" value="Genomic_DNA"/>
</dbReference>
<proteinExistence type="predicted"/>
<protein>
    <submittedName>
        <fullName evidence="1">Uncharacterized protein</fullName>
    </submittedName>
</protein>
<evidence type="ECO:0000313" key="1">
    <source>
        <dbReference type="EMBL" id="GAA2015443.1"/>
    </source>
</evidence>
<sequence length="89" mass="9887">MTNTDQLENKLLALAECIEALTENVKLLVNTNVVNLEKQKRTTLVINDGLNNHADILNSLVNANHNTESRLAMLENMLLTTPHPEAPND</sequence>
<organism evidence="1 2">
    <name type="scientific">Brevibacterium samyangense</name>
    <dbReference type="NCBI Taxonomy" id="366888"/>
    <lineage>
        <taxon>Bacteria</taxon>
        <taxon>Bacillati</taxon>
        <taxon>Actinomycetota</taxon>
        <taxon>Actinomycetes</taxon>
        <taxon>Micrococcales</taxon>
        <taxon>Brevibacteriaceae</taxon>
        <taxon>Brevibacterium</taxon>
    </lineage>
</organism>
<comment type="caution">
    <text evidence="1">The sequence shown here is derived from an EMBL/GenBank/DDBJ whole genome shotgun (WGS) entry which is preliminary data.</text>
</comment>
<evidence type="ECO:0000313" key="2">
    <source>
        <dbReference type="Proteomes" id="UP001500755"/>
    </source>
</evidence>
<dbReference type="RefSeq" id="WP_344310900.1">
    <property type="nucleotide sequence ID" value="NZ_BAAANO010000037.1"/>
</dbReference>
<reference evidence="1 2" key="1">
    <citation type="journal article" date="2019" name="Int. J. Syst. Evol. Microbiol.">
        <title>The Global Catalogue of Microorganisms (GCM) 10K type strain sequencing project: providing services to taxonomists for standard genome sequencing and annotation.</title>
        <authorList>
            <consortium name="The Broad Institute Genomics Platform"/>
            <consortium name="The Broad Institute Genome Sequencing Center for Infectious Disease"/>
            <person name="Wu L."/>
            <person name="Ma J."/>
        </authorList>
    </citation>
    <scope>NUCLEOTIDE SEQUENCE [LARGE SCALE GENOMIC DNA]</scope>
    <source>
        <strain evidence="1 2">JCM 14546</strain>
    </source>
</reference>
<keyword evidence="2" id="KW-1185">Reference proteome</keyword>